<evidence type="ECO:0000256" key="1">
    <source>
        <dbReference type="SAM" id="MobiDB-lite"/>
    </source>
</evidence>
<comment type="caution">
    <text evidence="2">The sequence shown here is derived from an EMBL/GenBank/DDBJ whole genome shotgun (WGS) entry which is preliminary data.</text>
</comment>
<keyword evidence="3" id="KW-1185">Reference proteome</keyword>
<protein>
    <submittedName>
        <fullName evidence="2">Uncharacterized protein</fullName>
    </submittedName>
</protein>
<name>A0ABQ5ZTE8_9GAMM</name>
<evidence type="ECO:0000313" key="2">
    <source>
        <dbReference type="EMBL" id="GLR63429.1"/>
    </source>
</evidence>
<accession>A0ABQ5ZTE8</accession>
<gene>
    <name evidence="2" type="ORF">GCM10007878_08640</name>
</gene>
<reference evidence="3" key="1">
    <citation type="journal article" date="2019" name="Int. J. Syst. Evol. Microbiol.">
        <title>The Global Catalogue of Microorganisms (GCM) 10K type strain sequencing project: providing services to taxonomists for standard genome sequencing and annotation.</title>
        <authorList>
            <consortium name="The Broad Institute Genomics Platform"/>
            <consortium name="The Broad Institute Genome Sequencing Center for Infectious Disease"/>
            <person name="Wu L."/>
            <person name="Ma J."/>
        </authorList>
    </citation>
    <scope>NUCLEOTIDE SEQUENCE [LARGE SCALE GENOMIC DNA]</scope>
    <source>
        <strain evidence="3">NBRC 100033</strain>
    </source>
</reference>
<organism evidence="2 3">
    <name type="scientific">Marinospirillum insulare</name>
    <dbReference type="NCBI Taxonomy" id="217169"/>
    <lineage>
        <taxon>Bacteria</taxon>
        <taxon>Pseudomonadati</taxon>
        <taxon>Pseudomonadota</taxon>
        <taxon>Gammaproteobacteria</taxon>
        <taxon>Oceanospirillales</taxon>
        <taxon>Oceanospirillaceae</taxon>
        <taxon>Marinospirillum</taxon>
    </lineage>
</organism>
<dbReference type="Proteomes" id="UP001156682">
    <property type="component" value="Unassembled WGS sequence"/>
</dbReference>
<feature type="region of interest" description="Disordered" evidence="1">
    <location>
        <begin position="1"/>
        <end position="36"/>
    </location>
</feature>
<dbReference type="RefSeq" id="WP_027852005.1">
    <property type="nucleotide sequence ID" value="NZ_BSOR01000015.1"/>
</dbReference>
<sequence>MRIQGPFHTHLPLAPKRRKKSSGPVDNASEDSASSAAGIAKFNPDIDYIAADEQLNFDERELSASARRALRGYWSVAHQGHLWAEWQRIDVYV</sequence>
<proteinExistence type="predicted"/>
<dbReference type="EMBL" id="BSOR01000015">
    <property type="protein sequence ID" value="GLR63429.1"/>
    <property type="molecule type" value="Genomic_DNA"/>
</dbReference>
<evidence type="ECO:0000313" key="3">
    <source>
        <dbReference type="Proteomes" id="UP001156682"/>
    </source>
</evidence>